<protein>
    <submittedName>
        <fullName evidence="2">Uncharacterized protein</fullName>
    </submittedName>
</protein>
<evidence type="ECO:0000313" key="2">
    <source>
        <dbReference type="EMBL" id="GFD58723.1"/>
    </source>
</evidence>
<reference evidence="2" key="1">
    <citation type="journal article" date="2019" name="Sci. Rep.">
        <title>Draft genome of Tanacetum cinerariifolium, the natural source of mosquito coil.</title>
        <authorList>
            <person name="Yamashiro T."/>
            <person name="Shiraishi A."/>
            <person name="Satake H."/>
            <person name="Nakayama K."/>
        </authorList>
    </citation>
    <scope>NUCLEOTIDE SEQUENCE</scope>
</reference>
<comment type="caution">
    <text evidence="2">The sequence shown here is derived from an EMBL/GenBank/DDBJ whole genome shotgun (WGS) entry which is preliminary data.</text>
</comment>
<feature type="region of interest" description="Disordered" evidence="1">
    <location>
        <begin position="1"/>
        <end position="84"/>
    </location>
</feature>
<organism evidence="2">
    <name type="scientific">Tanacetum cinerariifolium</name>
    <name type="common">Dalmatian daisy</name>
    <name type="synonym">Chrysanthemum cinerariifolium</name>
    <dbReference type="NCBI Taxonomy" id="118510"/>
    <lineage>
        <taxon>Eukaryota</taxon>
        <taxon>Viridiplantae</taxon>
        <taxon>Streptophyta</taxon>
        <taxon>Embryophyta</taxon>
        <taxon>Tracheophyta</taxon>
        <taxon>Spermatophyta</taxon>
        <taxon>Magnoliopsida</taxon>
        <taxon>eudicotyledons</taxon>
        <taxon>Gunneridae</taxon>
        <taxon>Pentapetalae</taxon>
        <taxon>asterids</taxon>
        <taxon>campanulids</taxon>
        <taxon>Asterales</taxon>
        <taxon>Asteraceae</taxon>
        <taxon>Asteroideae</taxon>
        <taxon>Anthemideae</taxon>
        <taxon>Anthemidinae</taxon>
        <taxon>Tanacetum</taxon>
    </lineage>
</organism>
<feature type="non-terminal residue" evidence="2">
    <location>
        <position position="84"/>
    </location>
</feature>
<evidence type="ECO:0000256" key="1">
    <source>
        <dbReference type="SAM" id="MobiDB-lite"/>
    </source>
</evidence>
<proteinExistence type="predicted"/>
<dbReference type="EMBL" id="BKCJ011856564">
    <property type="protein sequence ID" value="GFD58723.1"/>
    <property type="molecule type" value="Genomic_DNA"/>
</dbReference>
<dbReference type="AlphaFoldDB" id="A0A699XHS8"/>
<name>A0A699XHS8_TANCI</name>
<sequence length="84" mass="8857">QPQRRAVPPGHDRAGAAVPRRPQGQTVAGRRSRGTGRALPASVHRRGGVAGAERRADPRRGRRTGGPGHHEAVRLRHPGAGACE</sequence>
<gene>
    <name evidence="2" type="ORF">Tci_930692</name>
</gene>
<accession>A0A699XHS8</accession>
<feature type="non-terminal residue" evidence="2">
    <location>
        <position position="1"/>
    </location>
</feature>